<feature type="compositionally biased region" description="Basic and acidic residues" evidence="1">
    <location>
        <begin position="240"/>
        <end position="260"/>
    </location>
</feature>
<dbReference type="Proteomes" id="UP000659654">
    <property type="component" value="Unassembled WGS sequence"/>
</dbReference>
<dbReference type="InterPro" id="IPR040264">
    <property type="entry name" value="T15H9.4-like"/>
</dbReference>
<proteinExistence type="predicted"/>
<feature type="domain" description="PDZ" evidence="2">
    <location>
        <begin position="104"/>
        <end position="166"/>
    </location>
</feature>
<dbReference type="EMBL" id="CAJFDI010000005">
    <property type="protein sequence ID" value="CAD5230398.1"/>
    <property type="molecule type" value="Genomic_DNA"/>
</dbReference>
<accession>A0A1I7RX45</accession>
<reference evidence="4" key="2">
    <citation type="submission" date="2020-08" db="EMBL/GenBank/DDBJ databases">
        <authorList>
            <person name="Kikuchi T."/>
        </authorList>
    </citation>
    <scope>NUCLEOTIDE SEQUENCE</scope>
    <source>
        <strain evidence="3">Ka4C1</strain>
    </source>
</reference>
<evidence type="ECO:0000256" key="1">
    <source>
        <dbReference type="SAM" id="MobiDB-lite"/>
    </source>
</evidence>
<dbReference type="AlphaFoldDB" id="A0A1I7RX45"/>
<feature type="region of interest" description="Disordered" evidence="1">
    <location>
        <begin position="240"/>
        <end position="265"/>
    </location>
</feature>
<dbReference type="SUPFAM" id="SSF50156">
    <property type="entry name" value="PDZ domain-like"/>
    <property type="match status" value="2"/>
</dbReference>
<gene>
    <name evidence="3" type="ORF">BXYJ_LOCUS10967</name>
</gene>
<reference evidence="7" key="1">
    <citation type="submission" date="2016-11" db="UniProtKB">
        <authorList>
            <consortium name="WormBaseParasite"/>
        </authorList>
    </citation>
    <scope>IDENTIFICATION</scope>
</reference>
<sequence>MAPSHTKEIKTMIYNKDGNLGIAIDDSMMVTSVDKESIANGKIELGDRILTLEGDYIGSVEQFNKIVKEKAGNTLKISFLHNKYISRLLKDNQNPSPGYEIKDAILVWNQGSGQKLGLNVKNDLNGNVIVSRVDQESVASMFLCEGDKILQVDGWPVTEKELCKRLMIIGFRQNNRVQLKVERAVDDKTRTEVSKCLTAVTDQEPSVLMNSDVLDILKRQKERMKDTNVVPESKKILKKGSECKKKAKPDGPRAEVKMSEPENPLVNIIGKDHSAIINQKPRGEQN</sequence>
<dbReference type="Gene3D" id="2.30.42.10">
    <property type="match status" value="2"/>
</dbReference>
<dbReference type="Proteomes" id="UP000582659">
    <property type="component" value="Unassembled WGS sequence"/>
</dbReference>
<dbReference type="SMART" id="SM00228">
    <property type="entry name" value="PDZ"/>
    <property type="match status" value="2"/>
</dbReference>
<evidence type="ECO:0000313" key="7">
    <source>
        <dbReference type="WBParaSite" id="BXY_0530900.1"/>
    </source>
</evidence>
<name>A0A1I7RX45_BURXY</name>
<dbReference type="PROSITE" id="PS50106">
    <property type="entry name" value="PDZ"/>
    <property type="match status" value="2"/>
</dbReference>
<dbReference type="EMBL" id="CAJFCV020000005">
    <property type="protein sequence ID" value="CAG9121315.1"/>
    <property type="molecule type" value="Genomic_DNA"/>
</dbReference>
<dbReference type="PANTHER" id="PTHR31327">
    <property type="entry name" value="SPERM MEIOSIS PDZ DOMAIN CONTAINING PROTEINS-RELATED"/>
    <property type="match status" value="1"/>
</dbReference>
<protein>
    <submittedName>
        <fullName evidence="3">(pine wood nematode) hypothetical protein</fullName>
    </submittedName>
</protein>
<dbReference type="Pfam" id="PF00595">
    <property type="entry name" value="PDZ"/>
    <property type="match status" value="1"/>
</dbReference>
<dbReference type="WBParaSite" id="BXY_0530900.1">
    <property type="protein sequence ID" value="BXY_0530900.1"/>
    <property type="gene ID" value="BXY_0530900"/>
</dbReference>
<evidence type="ECO:0000313" key="5">
    <source>
        <dbReference type="Proteomes" id="UP000095284"/>
    </source>
</evidence>
<evidence type="ECO:0000313" key="6">
    <source>
        <dbReference type="Proteomes" id="UP000659654"/>
    </source>
</evidence>
<evidence type="ECO:0000313" key="3">
    <source>
        <dbReference type="EMBL" id="CAD5230398.1"/>
    </source>
</evidence>
<dbReference type="eggNOG" id="KOG3528">
    <property type="taxonomic scope" value="Eukaryota"/>
</dbReference>
<dbReference type="OrthoDB" id="5861836at2759"/>
<organism evidence="5 7">
    <name type="scientific">Bursaphelenchus xylophilus</name>
    <name type="common">Pinewood nematode worm</name>
    <name type="synonym">Aphelenchoides xylophilus</name>
    <dbReference type="NCBI Taxonomy" id="6326"/>
    <lineage>
        <taxon>Eukaryota</taxon>
        <taxon>Metazoa</taxon>
        <taxon>Ecdysozoa</taxon>
        <taxon>Nematoda</taxon>
        <taxon>Chromadorea</taxon>
        <taxon>Rhabditida</taxon>
        <taxon>Tylenchina</taxon>
        <taxon>Tylenchomorpha</taxon>
        <taxon>Aphelenchoidea</taxon>
        <taxon>Aphelenchoididae</taxon>
        <taxon>Bursaphelenchus</taxon>
    </lineage>
</organism>
<feature type="domain" description="PDZ" evidence="2">
    <location>
        <begin position="9"/>
        <end position="76"/>
    </location>
</feature>
<dbReference type="InterPro" id="IPR036034">
    <property type="entry name" value="PDZ_sf"/>
</dbReference>
<dbReference type="InterPro" id="IPR001478">
    <property type="entry name" value="PDZ"/>
</dbReference>
<dbReference type="SMR" id="A0A1I7RX45"/>
<keyword evidence="6" id="KW-1185">Reference proteome</keyword>
<dbReference type="Proteomes" id="UP000095284">
    <property type="component" value="Unplaced"/>
</dbReference>
<evidence type="ECO:0000259" key="2">
    <source>
        <dbReference type="PROSITE" id="PS50106"/>
    </source>
</evidence>
<evidence type="ECO:0000313" key="4">
    <source>
        <dbReference type="EMBL" id="CAG9121315.1"/>
    </source>
</evidence>